<sequence length="1001" mass="109043">MPTQTWQSCFDHVHDVAILGAGYAGFAAARALHAAGRRVLLIDRGGDLLWESGRALMSEAGREEHPLWHALVDEVRRRGSADDDYLDGAIAEIVASSQLADDALPVLYYAGVVGVQMADDLLVGITVATKAGRRRIAARQWIDATEHGELLALLPDPPAFRRPSRQLLHVFLQHHSWPADLPASIEAPLALSNALAGVKLTWRRSFWETERLFCIDLPGDSNAPRTAIHPALQALYQAMPAAVMKEAVVSHVSAVALPTYERSADAAIVNPALPGNVTPASPAMTAEPVFTLAERFRLGARAASALADPSTASASSDLPVEGALPVGSMHKLTADVVVVGGGTGGAVAAIAAGRAGARVICLDALPFPGGIGAGGAIHLYYFGVPGGMQAELDQRVRETMAVFGRTQQVHGFHPDAKKTALEQMMREAGVTFLPQTMAFDVERSGQRVQAILASRPEGPCRIEADGWIDGTGDGDLCALAGAHFKLGREGDGLLHAYSQSAGCLKAQDKQKQQRVLLRYTNYDAGWVDPTDPDDLSRARVVGVCQYLRDSYGNWTRPTYIAPAIGLRQGRQIETRYMLTMADLIERRQFADVIGFTGAHYDNHSIDFEFESDEGLFWVWLCRQWRTRLACEMPYGMIVPRDLDNVWIASRALGVTMDAHSTCRMQRDMQRVGEAAGHAAALAVAHRLPARDLPISELQSRLAETGAIDVKRANTNVFDDLVVEAEALASPIDDEQIEQGLDHLARGVAHASLWYLYRSPERARSAVLEHLQSDNPHVSWLSAGIAAMWGDATAEPRLIRAITTREYGYDDFTDRHLTNLKPGVEQSARPEHHHRLVPNWLTAVSMLRACGTSACVPALLDLAGQPDLMLNVRTAIGLTFERLVQSGRVVDTEAVKQVIERLLREPVPGSFVVPGRCIGQMLNKADEAEAEPTASPRRRPEAVLTPYESHLWQLHLVIARLARLADLPLPVQVVACFDDPRAAVRRSFEPIRASRSLQTASD</sequence>
<keyword evidence="2" id="KW-0479">Metal-binding</keyword>
<keyword evidence="4" id="KW-0408">Iron</keyword>
<accession>A0ABV4U5H8</accession>
<keyword evidence="1" id="KW-0004">4Fe-4S</keyword>
<dbReference type="InterPro" id="IPR039650">
    <property type="entry name" value="HdrA-like"/>
</dbReference>
<evidence type="ECO:0000256" key="4">
    <source>
        <dbReference type="ARBA" id="ARBA00023004"/>
    </source>
</evidence>
<evidence type="ECO:0000313" key="7">
    <source>
        <dbReference type="Proteomes" id="UP001575105"/>
    </source>
</evidence>
<comment type="caution">
    <text evidence="6">The sequence shown here is derived from an EMBL/GenBank/DDBJ whole genome shotgun (WGS) entry which is preliminary data.</text>
</comment>
<proteinExistence type="predicted"/>
<evidence type="ECO:0000256" key="1">
    <source>
        <dbReference type="ARBA" id="ARBA00022485"/>
    </source>
</evidence>
<dbReference type="EMBL" id="JBGUBD010000006">
    <property type="protein sequence ID" value="MFA9478849.1"/>
    <property type="molecule type" value="Genomic_DNA"/>
</dbReference>
<dbReference type="InterPro" id="IPR036188">
    <property type="entry name" value="FAD/NAD-bd_sf"/>
</dbReference>
<keyword evidence="5" id="KW-0411">Iron-sulfur</keyword>
<organism evidence="6 7">
    <name type="scientific">Natronomicrosphaera hydrolytica</name>
    <dbReference type="NCBI Taxonomy" id="3242702"/>
    <lineage>
        <taxon>Bacteria</taxon>
        <taxon>Pseudomonadati</taxon>
        <taxon>Planctomycetota</taxon>
        <taxon>Phycisphaerae</taxon>
        <taxon>Phycisphaerales</taxon>
        <taxon>Phycisphaeraceae</taxon>
        <taxon>Natronomicrosphaera</taxon>
    </lineage>
</organism>
<dbReference type="SUPFAM" id="SSF51905">
    <property type="entry name" value="FAD/NAD(P)-binding domain"/>
    <property type="match status" value="2"/>
</dbReference>
<dbReference type="PANTHER" id="PTHR43498">
    <property type="entry name" value="FERREDOXIN:COB-COM HETERODISULFIDE REDUCTASE SUBUNIT A"/>
    <property type="match status" value="1"/>
</dbReference>
<dbReference type="RefSeq" id="WP_425345774.1">
    <property type="nucleotide sequence ID" value="NZ_JBGUBD010000006.1"/>
</dbReference>
<keyword evidence="7" id="KW-1185">Reference proteome</keyword>
<dbReference type="PANTHER" id="PTHR43498:SF1">
    <property type="entry name" value="COB--COM HETERODISULFIDE REDUCTASE IRON-SULFUR SUBUNIT A"/>
    <property type="match status" value="1"/>
</dbReference>
<evidence type="ECO:0000256" key="3">
    <source>
        <dbReference type="ARBA" id="ARBA00023002"/>
    </source>
</evidence>
<keyword evidence="3" id="KW-0560">Oxidoreductase</keyword>
<gene>
    <name evidence="6" type="ORF">ACERK3_11145</name>
</gene>
<reference evidence="6 7" key="1">
    <citation type="submission" date="2024-08" db="EMBL/GenBank/DDBJ databases">
        <title>Whole-genome sequencing of halo(alkali)philic microorganisms from hypersaline lakes.</title>
        <authorList>
            <person name="Sorokin D.Y."/>
            <person name="Merkel A.Y."/>
            <person name="Messina E."/>
            <person name="Yakimov M."/>
        </authorList>
    </citation>
    <scope>NUCLEOTIDE SEQUENCE [LARGE SCALE GENOMIC DNA]</scope>
    <source>
        <strain evidence="6 7">AB-hyl4</strain>
    </source>
</reference>
<protein>
    <submittedName>
        <fullName evidence="6">FAD-dependent oxidoreductase</fullName>
    </submittedName>
</protein>
<evidence type="ECO:0000313" key="6">
    <source>
        <dbReference type="EMBL" id="MFA9478849.1"/>
    </source>
</evidence>
<evidence type="ECO:0000256" key="2">
    <source>
        <dbReference type="ARBA" id="ARBA00022723"/>
    </source>
</evidence>
<dbReference type="Pfam" id="PF12831">
    <property type="entry name" value="FAD_oxidored"/>
    <property type="match status" value="3"/>
</dbReference>
<name>A0ABV4U5H8_9BACT</name>
<dbReference type="Gene3D" id="3.50.50.60">
    <property type="entry name" value="FAD/NAD(P)-binding domain"/>
    <property type="match status" value="2"/>
</dbReference>
<evidence type="ECO:0000256" key="5">
    <source>
        <dbReference type="ARBA" id="ARBA00023014"/>
    </source>
</evidence>
<dbReference type="Proteomes" id="UP001575105">
    <property type="component" value="Unassembled WGS sequence"/>
</dbReference>